<dbReference type="Pfam" id="PF13692">
    <property type="entry name" value="Glyco_trans_1_4"/>
    <property type="match status" value="1"/>
</dbReference>
<evidence type="ECO:0000313" key="8">
    <source>
        <dbReference type="Proteomes" id="UP000217446"/>
    </source>
</evidence>
<feature type="domain" description="Diacylglycerol glucosyltransferase N-terminal" evidence="6">
    <location>
        <begin position="22"/>
        <end position="172"/>
    </location>
</feature>
<keyword evidence="5" id="KW-0812">Transmembrane</keyword>
<evidence type="ECO:0000256" key="2">
    <source>
        <dbReference type="ARBA" id="ARBA00022676"/>
    </source>
</evidence>
<comment type="similarity">
    <text evidence="1">Belongs to the glycosyltransferase 28 family.</text>
</comment>
<dbReference type="EMBL" id="BDQI01000007">
    <property type="protein sequence ID" value="GAX52540.1"/>
    <property type="molecule type" value="Genomic_DNA"/>
</dbReference>
<comment type="caution">
    <text evidence="7">The sequence shown here is derived from an EMBL/GenBank/DDBJ whole genome shotgun (WGS) entry which is preliminary data.</text>
</comment>
<dbReference type="Pfam" id="PF06925">
    <property type="entry name" value="MGDG_synth"/>
    <property type="match status" value="1"/>
</dbReference>
<keyword evidence="2" id="KW-0328">Glycosyltransferase</keyword>
<organism evidence="7 8">
    <name type="scientific">Streptomyces olivochromogenes</name>
    <dbReference type="NCBI Taxonomy" id="1963"/>
    <lineage>
        <taxon>Bacteria</taxon>
        <taxon>Bacillati</taxon>
        <taxon>Actinomycetota</taxon>
        <taxon>Actinomycetes</taxon>
        <taxon>Kitasatosporales</taxon>
        <taxon>Streptomycetaceae</taxon>
        <taxon>Streptomyces</taxon>
    </lineage>
</organism>
<evidence type="ECO:0000256" key="3">
    <source>
        <dbReference type="ARBA" id="ARBA00022679"/>
    </source>
</evidence>
<dbReference type="Proteomes" id="UP000217446">
    <property type="component" value="Unassembled WGS sequence"/>
</dbReference>
<name>A0A250VEY4_STROL</name>
<dbReference type="InterPro" id="IPR050519">
    <property type="entry name" value="Glycosyltransf_28_UgtP"/>
</dbReference>
<evidence type="ECO:0000256" key="1">
    <source>
        <dbReference type="ARBA" id="ARBA00006962"/>
    </source>
</evidence>
<evidence type="ECO:0000259" key="6">
    <source>
        <dbReference type="Pfam" id="PF06925"/>
    </source>
</evidence>
<proteinExistence type="inferred from homology"/>
<dbReference type="GO" id="GO:0016020">
    <property type="term" value="C:membrane"/>
    <property type="evidence" value="ECO:0007669"/>
    <property type="project" value="GOC"/>
</dbReference>
<dbReference type="Gene3D" id="3.40.50.2000">
    <property type="entry name" value="Glycogen Phosphorylase B"/>
    <property type="match status" value="1"/>
</dbReference>
<feature type="compositionally biased region" description="Low complexity" evidence="4">
    <location>
        <begin position="403"/>
        <end position="420"/>
    </location>
</feature>
<keyword evidence="5" id="KW-0472">Membrane</keyword>
<sequence>MLHSDSPTRITVISASMGAGHDGAATELTRHLTAAGFLVDRHDFLDLLPARIGKLLSGAYLRLLTWAPAGYQRIYAATEHERRPNPAVRALLRGAERRTLATVTPDTRAVVSTYPGASQVLGALRLRGRLAIPALTYLTDFSVHSLWVAPGIDAHLAAHAIPAAQAHEQGAAGVTVTGPMTDPRFTPADEGERRAARTRFGLPPDTPLALLVAGSWGVGPVREAAAEILGTGVALPVVVCGRNHALAERLRADGIAHVHGWVDDMPGLMHACDVLVQNAGGLTSLEALAGGLPVVSYRCIPGHGRTNAAALDEAGLAPWIREPDRLAPTLTELLHGPRGRAQREAGLALFTTAPGPVPAVTAMAHSPLSAVRPGRQSSPTALPAGTPDLSTATIPSQRRPADGRAGTPGPRAGVRPARPGRPVAARAAVDFDASGLPTAVPADASTAVPVEALRLPVAGRFAARSRQARRRTVLMVAAVAATLSLGVGAPLAYAYGESPGHHFGALTHYLEDDDR</sequence>
<feature type="transmembrane region" description="Helical" evidence="5">
    <location>
        <begin position="473"/>
        <end position="495"/>
    </location>
</feature>
<gene>
    <name evidence="7" type="ORF">SO3561_04056</name>
</gene>
<evidence type="ECO:0000256" key="4">
    <source>
        <dbReference type="SAM" id="MobiDB-lite"/>
    </source>
</evidence>
<dbReference type="RefSeq" id="WP_268814586.1">
    <property type="nucleotide sequence ID" value="NZ_BDQI01000007.1"/>
</dbReference>
<evidence type="ECO:0000256" key="5">
    <source>
        <dbReference type="SAM" id="Phobius"/>
    </source>
</evidence>
<keyword evidence="3" id="KW-0808">Transferase</keyword>
<dbReference type="GO" id="GO:0009247">
    <property type="term" value="P:glycolipid biosynthetic process"/>
    <property type="evidence" value="ECO:0007669"/>
    <property type="project" value="InterPro"/>
</dbReference>
<dbReference type="PANTHER" id="PTHR43025:SF3">
    <property type="entry name" value="MONOGALACTOSYLDIACYLGLYCEROL SYNTHASE 1, CHLOROPLASTIC"/>
    <property type="match status" value="1"/>
</dbReference>
<protein>
    <recommendedName>
        <fullName evidence="6">Diacylglycerol glucosyltransferase N-terminal domain-containing protein</fullName>
    </recommendedName>
</protein>
<dbReference type="AlphaFoldDB" id="A0A250VEY4"/>
<feature type="region of interest" description="Disordered" evidence="4">
    <location>
        <begin position="366"/>
        <end position="420"/>
    </location>
</feature>
<keyword evidence="8" id="KW-1185">Reference proteome</keyword>
<dbReference type="GO" id="GO:0016758">
    <property type="term" value="F:hexosyltransferase activity"/>
    <property type="evidence" value="ECO:0007669"/>
    <property type="project" value="InterPro"/>
</dbReference>
<dbReference type="SUPFAM" id="SSF53756">
    <property type="entry name" value="UDP-Glycosyltransferase/glycogen phosphorylase"/>
    <property type="match status" value="1"/>
</dbReference>
<accession>A0A250VEY4</accession>
<keyword evidence="5" id="KW-1133">Transmembrane helix</keyword>
<evidence type="ECO:0000313" key="7">
    <source>
        <dbReference type="EMBL" id="GAX52540.1"/>
    </source>
</evidence>
<dbReference type="PANTHER" id="PTHR43025">
    <property type="entry name" value="MONOGALACTOSYLDIACYLGLYCEROL SYNTHASE"/>
    <property type="match status" value="1"/>
</dbReference>
<reference evidence="8" key="1">
    <citation type="submission" date="2017-05" db="EMBL/GenBank/DDBJ databases">
        <title>Streptomyces olivochromogenes NBRC 3561 whole genome shotgun sequence.</title>
        <authorList>
            <person name="Dohra H."/>
            <person name="Kodani S."/>
        </authorList>
    </citation>
    <scope>NUCLEOTIDE SEQUENCE [LARGE SCALE GENOMIC DNA]</scope>
    <source>
        <strain evidence="8">NBRC 3561</strain>
    </source>
</reference>
<dbReference type="InterPro" id="IPR009695">
    <property type="entry name" value="Diacylglyc_glucosyltr_N"/>
</dbReference>